<comment type="similarity">
    <text evidence="1">Belongs to the nitroreductase family.</text>
</comment>
<dbReference type="RefSeq" id="WP_016455315.1">
    <property type="nucleotide sequence ID" value="NZ_KE150269.1"/>
</dbReference>
<dbReference type="PANTHER" id="PTHR43673">
    <property type="entry name" value="NAD(P)H NITROREDUCTASE YDGI-RELATED"/>
    <property type="match status" value="1"/>
</dbReference>
<proteinExistence type="inferred from homology"/>
<dbReference type="EMBL" id="AGZR01000004">
    <property type="protein sequence ID" value="EPD33707.1"/>
    <property type="molecule type" value="Genomic_DNA"/>
</dbReference>
<dbReference type="Proteomes" id="UP000014417">
    <property type="component" value="Unassembled WGS sequence"/>
</dbReference>
<dbReference type="GO" id="GO:0016491">
    <property type="term" value="F:oxidoreductase activity"/>
    <property type="evidence" value="ECO:0007669"/>
    <property type="project" value="UniProtKB-KW"/>
</dbReference>
<name>S2WM23_9ACTN</name>
<dbReference type="SUPFAM" id="SSF55469">
    <property type="entry name" value="FMN-dependent nitroreductase-like"/>
    <property type="match status" value="1"/>
</dbReference>
<dbReference type="Pfam" id="PF00881">
    <property type="entry name" value="Nitroreductase"/>
    <property type="match status" value="1"/>
</dbReference>
<organism evidence="4 5">
    <name type="scientific">Propionimicrobium lymphophilum ACS-093-V-SCH5</name>
    <dbReference type="NCBI Taxonomy" id="883161"/>
    <lineage>
        <taxon>Bacteria</taxon>
        <taxon>Bacillati</taxon>
        <taxon>Actinomycetota</taxon>
        <taxon>Actinomycetes</taxon>
        <taxon>Propionibacteriales</taxon>
        <taxon>Propionibacteriaceae</taxon>
        <taxon>Propionimicrobium</taxon>
    </lineage>
</organism>
<dbReference type="OrthoDB" id="9802510at2"/>
<reference evidence="4 5" key="1">
    <citation type="submission" date="2013-04" db="EMBL/GenBank/DDBJ databases">
        <title>The Genome Sequence of Propionimicrobium lymphophilum ACS-093-V-SCH5.</title>
        <authorList>
            <consortium name="The Broad Institute Genomics Platform"/>
            <person name="Earl A."/>
            <person name="Ward D."/>
            <person name="Feldgarden M."/>
            <person name="Gevers D."/>
            <person name="Saerens B."/>
            <person name="Vaneechoutte M."/>
            <person name="Walker B."/>
            <person name="Young S."/>
            <person name="Zeng Q."/>
            <person name="Gargeya S."/>
            <person name="Fitzgerald M."/>
            <person name="Haas B."/>
            <person name="Abouelleil A."/>
            <person name="Allen A.W."/>
            <person name="Alvarado L."/>
            <person name="Arachchi H.M."/>
            <person name="Berlin A.M."/>
            <person name="Chapman S.B."/>
            <person name="Gainer-Dewar J."/>
            <person name="Goldberg J."/>
            <person name="Griggs A."/>
            <person name="Gujja S."/>
            <person name="Hansen M."/>
            <person name="Howarth C."/>
            <person name="Imamovic A."/>
            <person name="Ireland A."/>
            <person name="Larimer J."/>
            <person name="McCowan C."/>
            <person name="Murphy C."/>
            <person name="Pearson M."/>
            <person name="Poon T.W."/>
            <person name="Priest M."/>
            <person name="Roberts A."/>
            <person name="Saif S."/>
            <person name="Shea T."/>
            <person name="Sisk P."/>
            <person name="Sykes S."/>
            <person name="Wortman J."/>
            <person name="Nusbaum C."/>
            <person name="Birren B."/>
        </authorList>
    </citation>
    <scope>NUCLEOTIDE SEQUENCE [LARGE SCALE GENOMIC DNA]</scope>
    <source>
        <strain evidence="4 5">ACS-093-V-SCH5</strain>
    </source>
</reference>
<dbReference type="HOGENOM" id="CLU_070764_6_0_11"/>
<evidence type="ECO:0000256" key="2">
    <source>
        <dbReference type="ARBA" id="ARBA00023002"/>
    </source>
</evidence>
<evidence type="ECO:0000313" key="5">
    <source>
        <dbReference type="Proteomes" id="UP000014417"/>
    </source>
</evidence>
<evidence type="ECO:0000259" key="3">
    <source>
        <dbReference type="Pfam" id="PF00881"/>
    </source>
</evidence>
<comment type="caution">
    <text evidence="4">The sequence shown here is derived from an EMBL/GenBank/DDBJ whole genome shotgun (WGS) entry which is preliminary data.</text>
</comment>
<keyword evidence="5" id="KW-1185">Reference proteome</keyword>
<dbReference type="Gene3D" id="3.40.109.10">
    <property type="entry name" value="NADH Oxidase"/>
    <property type="match status" value="2"/>
</dbReference>
<dbReference type="AlphaFoldDB" id="S2WM23"/>
<evidence type="ECO:0000256" key="1">
    <source>
        <dbReference type="ARBA" id="ARBA00007118"/>
    </source>
</evidence>
<sequence length="171" mass="19245">MANHTHEINDLLRGRWSPRNFDSTHDIAREDIDMMLEAARWAPSAMNRQPWKFIVGLRDETRERIDKHVRGYSDWALDASALIVNCYQKNPDSALDFALYDLGGAVAHMSVEAEDIGAKLRQFATFDRDGLANEFGLGDEWIPVTICAVGTPGEMASSFGRERKPASELTF</sequence>
<keyword evidence="2" id="KW-0560">Oxidoreductase</keyword>
<accession>S2WM23</accession>
<feature type="domain" description="Nitroreductase" evidence="3">
    <location>
        <begin position="12"/>
        <end position="70"/>
    </location>
</feature>
<dbReference type="STRING" id="883161.HMPREF9306_00465"/>
<protein>
    <recommendedName>
        <fullName evidence="3">Nitroreductase domain-containing protein</fullName>
    </recommendedName>
</protein>
<dbReference type="InterPro" id="IPR000415">
    <property type="entry name" value="Nitroreductase-like"/>
</dbReference>
<dbReference type="InterPro" id="IPR029479">
    <property type="entry name" value="Nitroreductase"/>
</dbReference>
<gene>
    <name evidence="4" type="ORF">HMPREF9306_00465</name>
</gene>
<evidence type="ECO:0000313" key="4">
    <source>
        <dbReference type="EMBL" id="EPD33707.1"/>
    </source>
</evidence>
<dbReference type="PANTHER" id="PTHR43673:SF10">
    <property type="entry name" value="NADH DEHYDROGENASE_NAD(P)H NITROREDUCTASE XCC3605-RELATED"/>
    <property type="match status" value="1"/>
</dbReference>